<reference evidence="4 5" key="1">
    <citation type="submission" date="2019-08" db="EMBL/GenBank/DDBJ databases">
        <title>Whole genome of Aphis craccivora.</title>
        <authorList>
            <person name="Voronova N.V."/>
            <person name="Shulinski R.S."/>
            <person name="Bandarenka Y.V."/>
            <person name="Zhorov D.G."/>
            <person name="Warner D."/>
        </authorList>
    </citation>
    <scope>NUCLEOTIDE SEQUENCE [LARGE SCALE GENOMIC DNA]</scope>
    <source>
        <strain evidence="4">180601</strain>
        <tissue evidence="4">Whole Body</tissue>
    </source>
</reference>
<sequence>MIEMNNRSYPILTKQIVNNSNHKENVPENVSCSVCNVYTNGIKRSRTFDTHQEHNVFLSDRTKECQCSNDRLQTLHTDLHQTVDHSSERQLKLNPYLILDTDPTLDNLKYSNALYRYSHSLGTVSENVFCYVCNVYMKRIKRPQTFDTHQEHNVFLSDRTEEHWCPIDRLQTLHTNLHQTADHSSEKQLKLNPYLILDTDPTLNNLNYSNGLSRYSNLLGNKKKDYTTLSIYEIKQNDRYNDFFQYHNNSRQWEENENCVDEDELKNIDQFNYSSIKNYDMHTRQLPTHCQRMVTINNNFFYILPMVSPKAPISTNCIQHNIGCSSLNTDSHFNHTNPKNKDLMVIPNHVQRATFVPVESKETFKSIKNITDTSKVKESLMVTKKDKQILEQTSQKPELLLNTDIFEKSKLSDNINDISAFPFNSLKTHVDLTSENAGKSLESPVMQTLKKNKRVNKSIEHDFIIEEPIKIAFNHLFPGAQKKSGNIDYHSALRPSLFSHMPPYIRFYSHDIKGESFPLSLHNILKWKLSSITPIVVRRTIQNSGFKLVRSEDCLVQNATDPSVVIEKINQNPISLQNDYGVTPPIVDAFCGVVPPPNELMMVPLLPRSQSNDWVGTWGKHMKSFCFKTLREQQKLNHFPGTFEIGHKDKLWKNFNRLRLKYGKEQFGFIPISYILPRQAKTLRQAWEKNDKEKWIVKPPASYRGTGIRVISKWGQIPKKVSLVVQRYIDNPYLINDTKFDLRLYILITSINPLRLYLYDNGLVRFASVKYSSNLTTICDRYMHLTNYSINRLSSQYTENKDADACQGHKWTLRSLWTYMEKERNIDVNNLWDSLKDVVVKTVISGELPMSQICRSNLSNRYNAYELFGIDVLFDEYLKPWILEVNISPSLHSSSPVDLAVKGPLVKDLMNMAGYHIPNKMSRSTHNTLLKVLGVKTPLCYDKRLYTFNLSVKEKEKQEYFKNVKSREEYIDSILDNLLPDDIRHLCIYEDELTQIGSYVFHLFIIFNFYDFSFQKIFPTASSFEYHKYFFGFRYYNILFDAWEYKYGNNRGEGIAVLEKLCQSKVHLEVPDDDDEQSKVTYTIIKIYLLNTFKNIYKRKIVKYL</sequence>
<evidence type="ECO:0000256" key="1">
    <source>
        <dbReference type="ARBA" id="ARBA00022598"/>
    </source>
</evidence>
<organism evidence="4 5">
    <name type="scientific">Aphis craccivora</name>
    <name type="common">Cowpea aphid</name>
    <dbReference type="NCBI Taxonomy" id="307492"/>
    <lineage>
        <taxon>Eukaryota</taxon>
        <taxon>Metazoa</taxon>
        <taxon>Ecdysozoa</taxon>
        <taxon>Arthropoda</taxon>
        <taxon>Hexapoda</taxon>
        <taxon>Insecta</taxon>
        <taxon>Pterygota</taxon>
        <taxon>Neoptera</taxon>
        <taxon>Paraneoptera</taxon>
        <taxon>Hemiptera</taxon>
        <taxon>Sternorrhyncha</taxon>
        <taxon>Aphidomorpha</taxon>
        <taxon>Aphidoidea</taxon>
        <taxon>Aphididae</taxon>
        <taxon>Aphidini</taxon>
        <taxon>Aphis</taxon>
        <taxon>Aphis</taxon>
    </lineage>
</organism>
<dbReference type="GO" id="GO:0070740">
    <property type="term" value="F:tubulin-glutamic acid ligase activity"/>
    <property type="evidence" value="ECO:0007669"/>
    <property type="project" value="TreeGrafter"/>
</dbReference>
<dbReference type="PANTHER" id="PTHR12241:SF162">
    <property type="entry name" value="TUBULIN MONOGLUTAMYLASE TTLL4"/>
    <property type="match status" value="1"/>
</dbReference>
<dbReference type="GO" id="GO:0005524">
    <property type="term" value="F:ATP binding"/>
    <property type="evidence" value="ECO:0007669"/>
    <property type="project" value="UniProtKB-KW"/>
</dbReference>
<evidence type="ECO:0000313" key="4">
    <source>
        <dbReference type="EMBL" id="KAF0757886.1"/>
    </source>
</evidence>
<keyword evidence="3" id="KW-0067">ATP-binding</keyword>
<dbReference type="InterPro" id="IPR004344">
    <property type="entry name" value="TTL/TTLL_fam"/>
</dbReference>
<dbReference type="PANTHER" id="PTHR12241">
    <property type="entry name" value="TUBULIN POLYGLUTAMYLASE"/>
    <property type="match status" value="1"/>
</dbReference>
<dbReference type="PROSITE" id="PS51221">
    <property type="entry name" value="TTL"/>
    <property type="match status" value="1"/>
</dbReference>
<protein>
    <recommendedName>
        <fullName evidence="6">Tubulin polyglutamylase TTLL4-like</fullName>
    </recommendedName>
</protein>
<accession>A0A6G0YLI0</accession>
<dbReference type="AlphaFoldDB" id="A0A6G0YLI0"/>
<proteinExistence type="predicted"/>
<dbReference type="Pfam" id="PF03133">
    <property type="entry name" value="TTL"/>
    <property type="match status" value="1"/>
</dbReference>
<dbReference type="GO" id="GO:0000226">
    <property type="term" value="P:microtubule cytoskeleton organization"/>
    <property type="evidence" value="ECO:0007669"/>
    <property type="project" value="TreeGrafter"/>
</dbReference>
<evidence type="ECO:0000256" key="2">
    <source>
        <dbReference type="ARBA" id="ARBA00022741"/>
    </source>
</evidence>
<dbReference type="OrthoDB" id="202825at2759"/>
<evidence type="ECO:0000256" key="3">
    <source>
        <dbReference type="ARBA" id="ARBA00022840"/>
    </source>
</evidence>
<evidence type="ECO:0000313" key="5">
    <source>
        <dbReference type="Proteomes" id="UP000478052"/>
    </source>
</evidence>
<keyword evidence="5" id="KW-1185">Reference proteome</keyword>
<dbReference type="Proteomes" id="UP000478052">
    <property type="component" value="Unassembled WGS sequence"/>
</dbReference>
<dbReference type="GO" id="GO:0036064">
    <property type="term" value="C:ciliary basal body"/>
    <property type="evidence" value="ECO:0007669"/>
    <property type="project" value="TreeGrafter"/>
</dbReference>
<gene>
    <name evidence="4" type="ORF">FWK35_00013412</name>
</gene>
<name>A0A6G0YLI0_APHCR</name>
<dbReference type="GO" id="GO:0015631">
    <property type="term" value="F:tubulin binding"/>
    <property type="evidence" value="ECO:0007669"/>
    <property type="project" value="TreeGrafter"/>
</dbReference>
<keyword evidence="2" id="KW-0547">Nucleotide-binding</keyword>
<keyword evidence="1" id="KW-0436">Ligase</keyword>
<evidence type="ECO:0008006" key="6">
    <source>
        <dbReference type="Google" id="ProtNLM"/>
    </source>
</evidence>
<dbReference type="Gene3D" id="3.30.470.20">
    <property type="entry name" value="ATP-grasp fold, B domain"/>
    <property type="match status" value="1"/>
</dbReference>
<dbReference type="SUPFAM" id="SSF56059">
    <property type="entry name" value="Glutathione synthetase ATP-binding domain-like"/>
    <property type="match status" value="1"/>
</dbReference>
<comment type="caution">
    <text evidence="4">The sequence shown here is derived from an EMBL/GenBank/DDBJ whole genome shotgun (WGS) entry which is preliminary data.</text>
</comment>
<dbReference type="EMBL" id="VUJU01003441">
    <property type="protein sequence ID" value="KAF0757886.1"/>
    <property type="molecule type" value="Genomic_DNA"/>
</dbReference>